<sequence>MSWITVLFGIGGIALVGYGVYVLYRVPKQLREGKTRLTGKLITMGTPDIEKEKNRTTFWEVTLWNIIRGILSIIFGAFLVLSMLSNL</sequence>
<gene>
    <name evidence="2" type="ORF">J4215_04390</name>
</gene>
<name>A0A8T4L7B1_9ARCH</name>
<evidence type="ECO:0000256" key="1">
    <source>
        <dbReference type="SAM" id="Phobius"/>
    </source>
</evidence>
<evidence type="ECO:0000313" key="3">
    <source>
        <dbReference type="Proteomes" id="UP000675968"/>
    </source>
</evidence>
<keyword evidence="1" id="KW-1133">Transmembrane helix</keyword>
<comment type="caution">
    <text evidence="2">The sequence shown here is derived from an EMBL/GenBank/DDBJ whole genome shotgun (WGS) entry which is preliminary data.</text>
</comment>
<protein>
    <submittedName>
        <fullName evidence="2">Uncharacterized protein</fullName>
    </submittedName>
</protein>
<reference evidence="2" key="1">
    <citation type="submission" date="2021-03" db="EMBL/GenBank/DDBJ databases">
        <authorList>
            <person name="Jaffe A."/>
        </authorList>
    </citation>
    <scope>NUCLEOTIDE SEQUENCE</scope>
    <source>
        <strain evidence="2">RIFCSPLOWO2_01_FULL_AR10_48_17</strain>
    </source>
</reference>
<reference evidence="2" key="2">
    <citation type="submission" date="2021-05" db="EMBL/GenBank/DDBJ databases">
        <title>Protein family content uncovers lineage relationships and bacterial pathway maintenance mechanisms in DPANN archaea.</title>
        <authorList>
            <person name="Castelle C.J."/>
            <person name="Meheust R."/>
            <person name="Jaffe A.L."/>
            <person name="Seitz K."/>
            <person name="Gong X."/>
            <person name="Baker B.J."/>
            <person name="Banfield J.F."/>
        </authorList>
    </citation>
    <scope>NUCLEOTIDE SEQUENCE</scope>
    <source>
        <strain evidence="2">RIFCSPLOWO2_01_FULL_AR10_48_17</strain>
    </source>
</reference>
<accession>A0A8T4L7B1</accession>
<dbReference type="EMBL" id="JAGVWC010000010">
    <property type="protein sequence ID" value="MBS3061792.1"/>
    <property type="molecule type" value="Genomic_DNA"/>
</dbReference>
<keyword evidence="1" id="KW-0812">Transmembrane</keyword>
<feature type="transmembrane region" description="Helical" evidence="1">
    <location>
        <begin position="61"/>
        <end position="84"/>
    </location>
</feature>
<dbReference type="Proteomes" id="UP000675968">
    <property type="component" value="Unassembled WGS sequence"/>
</dbReference>
<dbReference type="AlphaFoldDB" id="A0A8T4L7B1"/>
<evidence type="ECO:0000313" key="2">
    <source>
        <dbReference type="EMBL" id="MBS3061792.1"/>
    </source>
</evidence>
<keyword evidence="1" id="KW-0472">Membrane</keyword>
<proteinExistence type="predicted"/>
<feature type="transmembrane region" description="Helical" evidence="1">
    <location>
        <begin position="6"/>
        <end position="24"/>
    </location>
</feature>
<organism evidence="2 3">
    <name type="scientific">Candidatus Iainarchaeum sp</name>
    <dbReference type="NCBI Taxonomy" id="3101447"/>
    <lineage>
        <taxon>Archaea</taxon>
        <taxon>Candidatus Iainarchaeota</taxon>
        <taxon>Candidatus Iainarchaeia</taxon>
        <taxon>Candidatus Iainarchaeales</taxon>
        <taxon>Candidatus Iainarchaeaceae</taxon>
        <taxon>Candidatus Iainarchaeum</taxon>
    </lineage>
</organism>